<accession>X1Q5E6</accession>
<evidence type="ECO:0000313" key="2">
    <source>
        <dbReference type="EMBL" id="GAI38464.1"/>
    </source>
</evidence>
<comment type="caution">
    <text evidence="2">The sequence shown here is derived from an EMBL/GenBank/DDBJ whole genome shotgun (WGS) entry which is preliminary data.</text>
</comment>
<feature type="non-terminal residue" evidence="2">
    <location>
        <position position="157"/>
    </location>
</feature>
<dbReference type="InterPro" id="IPR001387">
    <property type="entry name" value="Cro/C1-type_HTH"/>
</dbReference>
<feature type="domain" description="HTH cro/C1-type" evidence="1">
    <location>
        <begin position="84"/>
        <end position="139"/>
    </location>
</feature>
<dbReference type="SUPFAM" id="SSF47413">
    <property type="entry name" value="lambda repressor-like DNA-binding domains"/>
    <property type="match status" value="1"/>
</dbReference>
<proteinExistence type="predicted"/>
<name>X1Q5E6_9ZZZZ</name>
<dbReference type="AlphaFoldDB" id="X1Q5E6"/>
<gene>
    <name evidence="2" type="ORF">S06H3_49846</name>
</gene>
<dbReference type="InterPro" id="IPR010982">
    <property type="entry name" value="Lambda_DNA-bd_dom_sf"/>
</dbReference>
<organism evidence="2">
    <name type="scientific">marine sediment metagenome</name>
    <dbReference type="NCBI Taxonomy" id="412755"/>
    <lineage>
        <taxon>unclassified sequences</taxon>
        <taxon>metagenomes</taxon>
        <taxon>ecological metagenomes</taxon>
    </lineage>
</organism>
<reference evidence="2" key="1">
    <citation type="journal article" date="2014" name="Front. Microbiol.">
        <title>High frequency of phylogenetically diverse reductive dehalogenase-homologous genes in deep subseafloor sedimentary metagenomes.</title>
        <authorList>
            <person name="Kawai M."/>
            <person name="Futagami T."/>
            <person name="Toyoda A."/>
            <person name="Takaki Y."/>
            <person name="Nishi S."/>
            <person name="Hori S."/>
            <person name="Arai W."/>
            <person name="Tsubouchi T."/>
            <person name="Morono Y."/>
            <person name="Uchiyama I."/>
            <person name="Ito T."/>
            <person name="Fujiyama A."/>
            <person name="Inagaki F."/>
            <person name="Takami H."/>
        </authorList>
    </citation>
    <scope>NUCLEOTIDE SEQUENCE</scope>
    <source>
        <strain evidence="2">Expedition CK06-06</strain>
    </source>
</reference>
<protein>
    <recommendedName>
        <fullName evidence="1">HTH cro/C1-type domain-containing protein</fullName>
    </recommendedName>
</protein>
<dbReference type="GO" id="GO:0003677">
    <property type="term" value="F:DNA binding"/>
    <property type="evidence" value="ECO:0007669"/>
    <property type="project" value="InterPro"/>
</dbReference>
<dbReference type="SMART" id="SM00530">
    <property type="entry name" value="HTH_XRE"/>
    <property type="match status" value="1"/>
</dbReference>
<dbReference type="PROSITE" id="PS50943">
    <property type="entry name" value="HTH_CROC1"/>
    <property type="match status" value="1"/>
</dbReference>
<sequence>MITNERQYKITKVQVERFKDALSQFDEIELARQGVDPVIITAQRSSLEQQLLDLEGGLARYEKLRSGAVRRLPIARISEIGLKIIEARIVQGLSQRELADRLGMKEQQIQRYEQDQYLSASLTRCEEVATALDIDLTAQIDVRQLSLFDRLVPRQPD</sequence>
<evidence type="ECO:0000259" key="1">
    <source>
        <dbReference type="PROSITE" id="PS50943"/>
    </source>
</evidence>
<dbReference type="CDD" id="cd00093">
    <property type="entry name" value="HTH_XRE"/>
    <property type="match status" value="1"/>
</dbReference>
<dbReference type="Gene3D" id="1.10.260.40">
    <property type="entry name" value="lambda repressor-like DNA-binding domains"/>
    <property type="match status" value="1"/>
</dbReference>
<dbReference type="Pfam" id="PF01381">
    <property type="entry name" value="HTH_3"/>
    <property type="match status" value="1"/>
</dbReference>
<dbReference type="EMBL" id="BARV01031511">
    <property type="protein sequence ID" value="GAI38464.1"/>
    <property type="molecule type" value="Genomic_DNA"/>
</dbReference>